<dbReference type="InterPro" id="IPR027417">
    <property type="entry name" value="P-loop_NTPase"/>
</dbReference>
<dbReference type="SUPFAM" id="SSF52540">
    <property type="entry name" value="P-loop containing nucleoside triphosphate hydrolases"/>
    <property type="match status" value="1"/>
</dbReference>
<dbReference type="GeneID" id="28766280"/>
<evidence type="ECO:0000313" key="2">
    <source>
        <dbReference type="Proteomes" id="UP000077069"/>
    </source>
</evidence>
<dbReference type="Proteomes" id="UP000077069">
    <property type="component" value="Unassembled WGS sequence"/>
</dbReference>
<reference evidence="1 2" key="1">
    <citation type="submission" date="2016-05" db="EMBL/GenBank/DDBJ databases">
        <title>Comparative analysis of secretome profiles of manganese(II)-oxidizing ascomycete fungi.</title>
        <authorList>
            <consortium name="DOE Joint Genome Institute"/>
            <person name="Zeiner C.A."/>
            <person name="Purvine S.O."/>
            <person name="Zink E.M."/>
            <person name="Wu S."/>
            <person name="Pasa-Tolic L."/>
            <person name="Chaput D.L."/>
            <person name="Haridas S."/>
            <person name="Grigoriev I.V."/>
            <person name="Santelli C.M."/>
            <person name="Hansel C.M."/>
        </authorList>
    </citation>
    <scope>NUCLEOTIDE SEQUENCE [LARGE SCALE GENOMIC DNA]</scope>
    <source>
        <strain evidence="1 2">AP3s5-JAC2a</strain>
    </source>
</reference>
<gene>
    <name evidence="1" type="ORF">CC84DRAFT_1216357</name>
</gene>
<name>A0A177CKI8_9PLEO</name>
<dbReference type="EMBL" id="KV441551">
    <property type="protein sequence ID" value="OAG07388.1"/>
    <property type="molecule type" value="Genomic_DNA"/>
</dbReference>
<evidence type="ECO:0008006" key="3">
    <source>
        <dbReference type="Google" id="ProtNLM"/>
    </source>
</evidence>
<accession>A0A177CKI8</accession>
<proteinExistence type="predicted"/>
<dbReference type="OrthoDB" id="8954335at2759"/>
<sequence>MQPVFNEPHSHGKIVIVILLLGPSPTGNATFISHLLPSNTSPEPIPTPPPPTTAIASYAADLPNGQCVLLLDTPGFDPSAPFSTRWGVEVVTYISALHARNKSRVCWGGILYFASVEEGTMTPGSMQGVCVVERLCGADMFASVRVVTTGWAAQHPDGRQVKLEHNLQANED</sequence>
<evidence type="ECO:0000313" key="1">
    <source>
        <dbReference type="EMBL" id="OAG07388.1"/>
    </source>
</evidence>
<keyword evidence="2" id="KW-1185">Reference proteome</keyword>
<dbReference type="Gene3D" id="3.40.50.300">
    <property type="entry name" value="P-loop containing nucleotide triphosphate hydrolases"/>
    <property type="match status" value="1"/>
</dbReference>
<organism evidence="1 2">
    <name type="scientific">Paraphaeosphaeria sporulosa</name>
    <dbReference type="NCBI Taxonomy" id="1460663"/>
    <lineage>
        <taxon>Eukaryota</taxon>
        <taxon>Fungi</taxon>
        <taxon>Dikarya</taxon>
        <taxon>Ascomycota</taxon>
        <taxon>Pezizomycotina</taxon>
        <taxon>Dothideomycetes</taxon>
        <taxon>Pleosporomycetidae</taxon>
        <taxon>Pleosporales</taxon>
        <taxon>Massarineae</taxon>
        <taxon>Didymosphaeriaceae</taxon>
        <taxon>Paraphaeosphaeria</taxon>
    </lineage>
</organism>
<dbReference type="AlphaFoldDB" id="A0A177CKI8"/>
<protein>
    <recommendedName>
        <fullName evidence="3">G domain-containing protein</fullName>
    </recommendedName>
</protein>
<dbReference type="RefSeq" id="XP_018037753.1">
    <property type="nucleotide sequence ID" value="XM_018182794.1"/>
</dbReference>
<dbReference type="InParanoid" id="A0A177CKI8"/>